<evidence type="ECO:0000256" key="3">
    <source>
        <dbReference type="ARBA" id="ARBA00022692"/>
    </source>
</evidence>
<evidence type="ECO:0000256" key="6">
    <source>
        <dbReference type="SAM" id="MobiDB-lite"/>
    </source>
</evidence>
<reference evidence="9" key="1">
    <citation type="journal article" date="2019" name="Int. J. Syst. Evol. Microbiol.">
        <title>The Global Catalogue of Microorganisms (GCM) 10K type strain sequencing project: providing services to taxonomists for standard genome sequencing and annotation.</title>
        <authorList>
            <consortium name="The Broad Institute Genomics Platform"/>
            <consortium name="The Broad Institute Genome Sequencing Center for Infectious Disease"/>
            <person name="Wu L."/>
            <person name="Ma J."/>
        </authorList>
    </citation>
    <scope>NUCLEOTIDE SEQUENCE [LARGE SCALE GENOMIC DNA]</scope>
    <source>
        <strain evidence="9">CCUG 61697</strain>
    </source>
</reference>
<protein>
    <submittedName>
        <fullName evidence="8">AI-2E family transporter</fullName>
    </submittedName>
</protein>
<keyword evidence="4 7" id="KW-1133">Transmembrane helix</keyword>
<evidence type="ECO:0000256" key="4">
    <source>
        <dbReference type="ARBA" id="ARBA00022989"/>
    </source>
</evidence>
<comment type="subcellular location">
    <subcellularLocation>
        <location evidence="1">Membrane</location>
        <topology evidence="1">Multi-pass membrane protein</topology>
    </subcellularLocation>
</comment>
<evidence type="ECO:0000313" key="8">
    <source>
        <dbReference type="EMBL" id="MFD0985590.1"/>
    </source>
</evidence>
<feature type="transmembrane region" description="Helical" evidence="7">
    <location>
        <begin position="32"/>
        <end position="51"/>
    </location>
</feature>
<dbReference type="Proteomes" id="UP001597102">
    <property type="component" value="Unassembled WGS sequence"/>
</dbReference>
<gene>
    <name evidence="8" type="ORF">ACFQ2F_00575</name>
</gene>
<evidence type="ECO:0000256" key="5">
    <source>
        <dbReference type="ARBA" id="ARBA00023136"/>
    </source>
</evidence>
<keyword evidence="5 7" id="KW-0472">Membrane</keyword>
<feature type="transmembrane region" description="Helical" evidence="7">
    <location>
        <begin position="220"/>
        <end position="246"/>
    </location>
</feature>
<feature type="compositionally biased region" description="Basic and acidic residues" evidence="6">
    <location>
        <begin position="1"/>
        <end position="11"/>
    </location>
</feature>
<name>A0ABW3J594_9HYPH</name>
<keyword evidence="9" id="KW-1185">Reference proteome</keyword>
<dbReference type="PANTHER" id="PTHR21716:SF4">
    <property type="entry name" value="TRANSMEMBRANE PROTEIN 245"/>
    <property type="match status" value="1"/>
</dbReference>
<accession>A0ABW3J594</accession>
<dbReference type="EMBL" id="JBHTJO010000001">
    <property type="protein sequence ID" value="MFD0985590.1"/>
    <property type="molecule type" value="Genomic_DNA"/>
</dbReference>
<feature type="transmembrane region" description="Helical" evidence="7">
    <location>
        <begin position="57"/>
        <end position="74"/>
    </location>
</feature>
<feature type="transmembrane region" description="Helical" evidence="7">
    <location>
        <begin position="83"/>
        <end position="104"/>
    </location>
</feature>
<evidence type="ECO:0000256" key="1">
    <source>
        <dbReference type="ARBA" id="ARBA00004141"/>
    </source>
</evidence>
<feature type="region of interest" description="Disordered" evidence="6">
    <location>
        <begin position="1"/>
        <end position="20"/>
    </location>
</feature>
<evidence type="ECO:0000256" key="7">
    <source>
        <dbReference type="SAM" id="Phobius"/>
    </source>
</evidence>
<comment type="caution">
    <text evidence="8">The sequence shown here is derived from an EMBL/GenBank/DDBJ whole genome shotgun (WGS) entry which is preliminary data.</text>
</comment>
<organism evidence="8 9">
    <name type="scientific">Methyloligella solikamskensis</name>
    <dbReference type="NCBI Taxonomy" id="1177756"/>
    <lineage>
        <taxon>Bacteria</taxon>
        <taxon>Pseudomonadati</taxon>
        <taxon>Pseudomonadota</taxon>
        <taxon>Alphaproteobacteria</taxon>
        <taxon>Hyphomicrobiales</taxon>
        <taxon>Hyphomicrobiaceae</taxon>
        <taxon>Methyloligella</taxon>
    </lineage>
</organism>
<dbReference type="PANTHER" id="PTHR21716">
    <property type="entry name" value="TRANSMEMBRANE PROTEIN"/>
    <property type="match status" value="1"/>
</dbReference>
<dbReference type="Pfam" id="PF01594">
    <property type="entry name" value="AI-2E_transport"/>
    <property type="match status" value="1"/>
</dbReference>
<feature type="transmembrane region" description="Helical" evidence="7">
    <location>
        <begin position="252"/>
        <end position="282"/>
    </location>
</feature>
<feature type="transmembrane region" description="Helical" evidence="7">
    <location>
        <begin position="289"/>
        <end position="311"/>
    </location>
</feature>
<proteinExistence type="inferred from homology"/>
<feature type="transmembrane region" description="Helical" evidence="7">
    <location>
        <begin position="167"/>
        <end position="189"/>
    </location>
</feature>
<keyword evidence="3 7" id="KW-0812">Transmembrane</keyword>
<sequence length="371" mass="39784">MAGEQSDRSDGQEQVGEAPGEQALGGRDRLKAYVLLALTVGAVILCALLALPFLPSLTWALALAILFTPANRWLEHKIGSRDIAAGISVALIGVIVVAPATYLFGRITSQAASGAQMLSETVATGAWRTSLQKSEYFAPILDWLEQVNFSGVFDAFASWLTDASASFVTGSVMGVISLVLTFYLLFYFLRDRLSALDYLRGISPLTAPQTEALFKRIQDIIYATLYGTLTVALVQGALGGLAFWWLGLPAPLLWGTVMGLFALVPVLGAFVVWIPAAALLALEGSWEKSLILIVWGAVIVGGIDNVLYPMLVGRRLQLHTVPAFIAILGGLFFFGASGLLLGPMVVAVTIFLFEVWHVEQRGVGPTERGEP</sequence>
<evidence type="ECO:0000256" key="2">
    <source>
        <dbReference type="ARBA" id="ARBA00009773"/>
    </source>
</evidence>
<feature type="transmembrane region" description="Helical" evidence="7">
    <location>
        <begin position="323"/>
        <end position="353"/>
    </location>
</feature>
<evidence type="ECO:0000313" key="9">
    <source>
        <dbReference type="Proteomes" id="UP001597102"/>
    </source>
</evidence>
<dbReference type="RefSeq" id="WP_379084153.1">
    <property type="nucleotide sequence ID" value="NZ_JBHTJO010000001.1"/>
</dbReference>
<comment type="similarity">
    <text evidence="2">Belongs to the autoinducer-2 exporter (AI-2E) (TC 2.A.86) family.</text>
</comment>
<dbReference type="InterPro" id="IPR002549">
    <property type="entry name" value="AI-2E-like"/>
</dbReference>